<name>A0ABN2FUX4_9ACTN</name>
<feature type="compositionally biased region" description="Low complexity" evidence="1">
    <location>
        <begin position="87"/>
        <end position="103"/>
    </location>
</feature>
<evidence type="ECO:0000313" key="4">
    <source>
        <dbReference type="Proteomes" id="UP001501319"/>
    </source>
</evidence>
<organism evidence="3 4">
    <name type="scientific">Kribbella alba</name>
    <dbReference type="NCBI Taxonomy" id="190197"/>
    <lineage>
        <taxon>Bacteria</taxon>
        <taxon>Bacillati</taxon>
        <taxon>Actinomycetota</taxon>
        <taxon>Actinomycetes</taxon>
        <taxon>Propionibacteriales</taxon>
        <taxon>Kribbellaceae</taxon>
        <taxon>Kribbella</taxon>
    </lineage>
</organism>
<feature type="region of interest" description="Disordered" evidence="1">
    <location>
        <begin position="1"/>
        <end position="22"/>
    </location>
</feature>
<reference evidence="3 4" key="1">
    <citation type="journal article" date="2019" name="Int. J. Syst. Evol. Microbiol.">
        <title>The Global Catalogue of Microorganisms (GCM) 10K type strain sequencing project: providing services to taxonomists for standard genome sequencing and annotation.</title>
        <authorList>
            <consortium name="The Broad Institute Genomics Platform"/>
            <consortium name="The Broad Institute Genome Sequencing Center for Infectious Disease"/>
            <person name="Wu L."/>
            <person name="Ma J."/>
        </authorList>
    </citation>
    <scope>NUCLEOTIDE SEQUENCE [LARGE SCALE GENOMIC DNA]</scope>
    <source>
        <strain evidence="3 4">JCM 14306</strain>
    </source>
</reference>
<dbReference type="Proteomes" id="UP001501319">
    <property type="component" value="Unassembled WGS sequence"/>
</dbReference>
<evidence type="ECO:0000256" key="1">
    <source>
        <dbReference type="SAM" id="MobiDB-lite"/>
    </source>
</evidence>
<accession>A0ABN2FUX4</accession>
<feature type="region of interest" description="Disordered" evidence="1">
    <location>
        <begin position="71"/>
        <end position="170"/>
    </location>
</feature>
<feature type="compositionally biased region" description="Polar residues" evidence="1">
    <location>
        <begin position="126"/>
        <end position="145"/>
    </location>
</feature>
<keyword evidence="2" id="KW-0812">Transmembrane</keyword>
<feature type="compositionally biased region" description="Low complexity" evidence="1">
    <location>
        <begin position="209"/>
        <end position="227"/>
    </location>
</feature>
<sequence>MSDRGATARRRRSRRSAQPAGSRLRRTLVAIATVTLVITPISWILLHEPQSEQADASVPYVTRPDDTYITASNEPVASRTDPPSVKPSTPGRTPTATPSGTPTPSAPGSPTPSASATDTPTAGSTHTPGATPSSEPTRTGSTSAPRETAQPTKTPNAPPPPPADNGSMTGDEAALFSMIDDARTSNGCASLGRNSNLTGGARQEAVDRASSGKVSATGTSSAAAGGDDMSAQAAFNRLKSQSSSTILNCGLSELGVGRASERYCSTQLVFCLKYSTRVSWVADFNQ</sequence>
<evidence type="ECO:0000256" key="2">
    <source>
        <dbReference type="SAM" id="Phobius"/>
    </source>
</evidence>
<protein>
    <recommendedName>
        <fullName evidence="5">SCP domain-containing protein</fullName>
    </recommendedName>
</protein>
<feature type="compositionally biased region" description="Low complexity" evidence="1">
    <location>
        <begin position="111"/>
        <end position="125"/>
    </location>
</feature>
<evidence type="ECO:0000313" key="3">
    <source>
        <dbReference type="EMBL" id="GAA1660107.1"/>
    </source>
</evidence>
<keyword evidence="4" id="KW-1185">Reference proteome</keyword>
<comment type="caution">
    <text evidence="3">The sequence shown here is derived from an EMBL/GenBank/DDBJ whole genome shotgun (WGS) entry which is preliminary data.</text>
</comment>
<keyword evidence="2" id="KW-1133">Transmembrane helix</keyword>
<dbReference type="Gene3D" id="3.40.33.10">
    <property type="entry name" value="CAP"/>
    <property type="match status" value="1"/>
</dbReference>
<feature type="region of interest" description="Disordered" evidence="1">
    <location>
        <begin position="190"/>
        <end position="227"/>
    </location>
</feature>
<gene>
    <name evidence="3" type="ORF">GCM10009744_62080</name>
</gene>
<proteinExistence type="predicted"/>
<evidence type="ECO:0008006" key="5">
    <source>
        <dbReference type="Google" id="ProtNLM"/>
    </source>
</evidence>
<feature type="transmembrane region" description="Helical" evidence="2">
    <location>
        <begin position="28"/>
        <end position="46"/>
    </location>
</feature>
<keyword evidence="2" id="KW-0472">Membrane</keyword>
<dbReference type="InterPro" id="IPR035940">
    <property type="entry name" value="CAP_sf"/>
</dbReference>
<dbReference type="EMBL" id="BAAANE010000015">
    <property type="protein sequence ID" value="GAA1660107.1"/>
    <property type="molecule type" value="Genomic_DNA"/>
</dbReference>